<evidence type="ECO:0000256" key="6">
    <source>
        <dbReference type="ARBA" id="ARBA00023187"/>
    </source>
</evidence>
<dbReference type="FunFam" id="3.30.1330.30:FF:000002">
    <property type="entry name" value="NHP2-like protein 1 homolog"/>
    <property type="match status" value="1"/>
</dbReference>
<keyword evidence="6" id="KW-0508">mRNA splicing</keyword>
<proteinExistence type="inferred from homology"/>
<dbReference type="InterPro" id="IPR004037">
    <property type="entry name" value="Ribosomal_eL8-like_CS"/>
</dbReference>
<dbReference type="PRINTS" id="PR00883">
    <property type="entry name" value="NUCLEARHMG"/>
</dbReference>
<name>A0AAD1U5I3_EUPCR</name>
<dbReference type="EMBL" id="CAMPGE010001764">
    <property type="protein sequence ID" value="CAI2360564.1"/>
    <property type="molecule type" value="Genomic_DNA"/>
</dbReference>
<comment type="subcellular location">
    <subcellularLocation>
        <location evidence="1 9">Nucleus</location>
        <location evidence="1 9">Nucleolus</location>
    </subcellularLocation>
</comment>
<feature type="domain" description="Ribosomal protein eL8/eL30/eS12/Gadd45" evidence="10">
    <location>
        <begin position="25"/>
        <end position="117"/>
    </location>
</feature>
<dbReference type="GO" id="GO:0031429">
    <property type="term" value="C:box H/ACA snoRNP complex"/>
    <property type="evidence" value="ECO:0007669"/>
    <property type="project" value="UniProtKB-UniRule"/>
</dbReference>
<dbReference type="GO" id="GO:0005681">
    <property type="term" value="C:spliceosomal complex"/>
    <property type="evidence" value="ECO:0007669"/>
    <property type="project" value="UniProtKB-KW"/>
</dbReference>
<dbReference type="InterPro" id="IPR029064">
    <property type="entry name" value="Ribosomal_eL30-like_sf"/>
</dbReference>
<comment type="function">
    <text evidence="9">Required for ribosome biogenesis. Part of a complex which catalyzes pseudouridylation of rRNA. This involves the isomerization of uridine such that the ribose is subsequently attached to C5, instead of the normal N1. Pseudouridine ('psi') residues may serve to stabilize the conformation of rRNAs.</text>
</comment>
<keyword evidence="3" id="KW-0507">mRNA processing</keyword>
<evidence type="ECO:0000313" key="12">
    <source>
        <dbReference type="Proteomes" id="UP001295684"/>
    </source>
</evidence>
<evidence type="ECO:0000256" key="5">
    <source>
        <dbReference type="ARBA" id="ARBA00022884"/>
    </source>
</evidence>
<sequence length="133" mass="14496">MEGEGDHAEATSRAFPLAEEDMVIKVQDLIRDSSKKGFLKKGANEATKALNRGSAQIIVMAADTEPLEIVLHLPLLCEDKNVPYIFVSSQHALGTACGVSRNIIACAIVTDGQESELQSRVNELKDEIEQLFL</sequence>
<dbReference type="PROSITE" id="PS01082">
    <property type="entry name" value="RIBOSOMAL_L7AE"/>
    <property type="match status" value="1"/>
</dbReference>
<dbReference type="InterPro" id="IPR018492">
    <property type="entry name" value="Ribosomal_eL8/Nhp2"/>
</dbReference>
<dbReference type="GO" id="GO:0000398">
    <property type="term" value="P:mRNA splicing, via spliceosome"/>
    <property type="evidence" value="ECO:0007669"/>
    <property type="project" value="UniProtKB-UniRule"/>
</dbReference>
<dbReference type="Pfam" id="PF01248">
    <property type="entry name" value="Ribosomal_L7Ae"/>
    <property type="match status" value="1"/>
</dbReference>
<gene>
    <name evidence="11" type="ORF">ECRASSUSDP1_LOCUS1868</name>
</gene>
<dbReference type="GO" id="GO:0042254">
    <property type="term" value="P:ribosome biogenesis"/>
    <property type="evidence" value="ECO:0007669"/>
    <property type="project" value="InterPro"/>
</dbReference>
<keyword evidence="7 9" id="KW-0539">Nucleus</keyword>
<evidence type="ECO:0000259" key="10">
    <source>
        <dbReference type="Pfam" id="PF01248"/>
    </source>
</evidence>
<dbReference type="Gene3D" id="3.30.1330.30">
    <property type="match status" value="1"/>
</dbReference>
<dbReference type="PANTHER" id="PTHR23105">
    <property type="entry name" value="RIBOSOMAL PROTEIN L7AE FAMILY MEMBER"/>
    <property type="match status" value="1"/>
</dbReference>
<evidence type="ECO:0000256" key="4">
    <source>
        <dbReference type="ARBA" id="ARBA00022728"/>
    </source>
</evidence>
<reference evidence="11" key="1">
    <citation type="submission" date="2023-07" db="EMBL/GenBank/DDBJ databases">
        <authorList>
            <consortium name="AG Swart"/>
            <person name="Singh M."/>
            <person name="Singh A."/>
            <person name="Seah K."/>
            <person name="Emmerich C."/>
        </authorList>
    </citation>
    <scope>NUCLEOTIDE SEQUENCE</scope>
    <source>
        <strain evidence="11">DP1</strain>
    </source>
</reference>
<dbReference type="PRINTS" id="PR00881">
    <property type="entry name" value="L7ARS6FAMILY"/>
</dbReference>
<dbReference type="InterPro" id="IPR004038">
    <property type="entry name" value="Ribosomal_eL8/eL30/eS12/Gad45"/>
</dbReference>
<comment type="similarity">
    <text evidence="2 9">Belongs to the eukaryotic ribosomal protein eL8 family.</text>
</comment>
<evidence type="ECO:0000256" key="3">
    <source>
        <dbReference type="ARBA" id="ARBA00022664"/>
    </source>
</evidence>
<keyword evidence="5 9" id="KW-0694">RNA-binding</keyword>
<evidence type="ECO:0000256" key="2">
    <source>
        <dbReference type="ARBA" id="ARBA00007337"/>
    </source>
</evidence>
<organism evidence="11 12">
    <name type="scientific">Euplotes crassus</name>
    <dbReference type="NCBI Taxonomy" id="5936"/>
    <lineage>
        <taxon>Eukaryota</taxon>
        <taxon>Sar</taxon>
        <taxon>Alveolata</taxon>
        <taxon>Ciliophora</taxon>
        <taxon>Intramacronucleata</taxon>
        <taxon>Spirotrichea</taxon>
        <taxon>Hypotrichia</taxon>
        <taxon>Euplotida</taxon>
        <taxon>Euplotidae</taxon>
        <taxon>Moneuplotes</taxon>
    </lineage>
</organism>
<evidence type="ECO:0000256" key="8">
    <source>
        <dbReference type="ARBA" id="ARBA00023274"/>
    </source>
</evidence>
<evidence type="ECO:0000256" key="7">
    <source>
        <dbReference type="ARBA" id="ARBA00023242"/>
    </source>
</evidence>
<keyword evidence="8 9" id="KW-0687">Ribonucleoprotein</keyword>
<evidence type="ECO:0000313" key="11">
    <source>
        <dbReference type="EMBL" id="CAI2360564.1"/>
    </source>
</evidence>
<comment type="caution">
    <text evidence="11">The sequence shown here is derived from an EMBL/GenBank/DDBJ whole genome shotgun (WGS) entry which is preliminary data.</text>
</comment>
<keyword evidence="4" id="KW-0747">Spliceosome</keyword>
<dbReference type="AlphaFoldDB" id="A0AAD1U5I3"/>
<keyword evidence="12" id="KW-1185">Reference proteome</keyword>
<dbReference type="InterPro" id="IPR002415">
    <property type="entry name" value="H/ACA_rnp_Nhp2-like"/>
</dbReference>
<evidence type="ECO:0000256" key="9">
    <source>
        <dbReference type="RuleBase" id="RU366039"/>
    </source>
</evidence>
<dbReference type="Proteomes" id="UP001295684">
    <property type="component" value="Unassembled WGS sequence"/>
</dbReference>
<dbReference type="GO" id="GO:0031120">
    <property type="term" value="P:snRNA pseudouridine synthesis"/>
    <property type="evidence" value="ECO:0007669"/>
    <property type="project" value="UniProtKB-UniRule"/>
</dbReference>
<evidence type="ECO:0000256" key="1">
    <source>
        <dbReference type="ARBA" id="ARBA00004604"/>
    </source>
</evidence>
<accession>A0AAD1U5I3</accession>
<dbReference type="SUPFAM" id="SSF55315">
    <property type="entry name" value="L30e-like"/>
    <property type="match status" value="1"/>
</dbReference>
<comment type="function">
    <text evidence="9">Common component of the spliceosome and rRNA processing machinery.</text>
</comment>
<dbReference type="InterPro" id="IPR050257">
    <property type="entry name" value="eL8/uL1-like"/>
</dbReference>
<dbReference type="GO" id="GO:0003723">
    <property type="term" value="F:RNA binding"/>
    <property type="evidence" value="ECO:0007669"/>
    <property type="project" value="UniProtKB-UniRule"/>
</dbReference>
<protein>
    <recommendedName>
        <fullName evidence="9">H/ACA ribonucleoprotein complex subunit 2</fullName>
    </recommendedName>
    <alternativeName>
        <fullName evidence="9">Nucleolar protein family A member 2</fullName>
    </alternativeName>
</protein>